<evidence type="ECO:0000256" key="2">
    <source>
        <dbReference type="ARBA" id="ARBA00022475"/>
    </source>
</evidence>
<keyword evidence="3 6" id="KW-0812">Transmembrane</keyword>
<dbReference type="Proteomes" id="UP001198163">
    <property type="component" value="Unassembled WGS sequence"/>
</dbReference>
<dbReference type="InterPro" id="IPR005899">
    <property type="entry name" value="Na_pump_deCOase"/>
</dbReference>
<comment type="subcellular location">
    <subcellularLocation>
        <location evidence="1">Cell membrane</location>
    </subcellularLocation>
</comment>
<evidence type="ECO:0000256" key="3">
    <source>
        <dbReference type="ARBA" id="ARBA00022692"/>
    </source>
</evidence>
<comment type="caution">
    <text evidence="7">The sequence shown here is derived from an EMBL/GenBank/DDBJ whole genome shotgun (WGS) entry which is preliminary data.</text>
</comment>
<keyword evidence="8" id="KW-1185">Reference proteome</keyword>
<accession>A0AAE3EFR3</accession>
<dbReference type="EMBL" id="JAINWA010000001">
    <property type="protein sequence ID" value="MCD1653280.1"/>
    <property type="molecule type" value="Genomic_DNA"/>
</dbReference>
<keyword evidence="2" id="KW-1003">Cell membrane</keyword>
<evidence type="ECO:0000313" key="8">
    <source>
        <dbReference type="Proteomes" id="UP001198163"/>
    </source>
</evidence>
<evidence type="ECO:0000256" key="6">
    <source>
        <dbReference type="SAM" id="Phobius"/>
    </source>
</evidence>
<dbReference type="AlphaFoldDB" id="A0AAE3EFR3"/>
<evidence type="ECO:0000256" key="4">
    <source>
        <dbReference type="ARBA" id="ARBA00022989"/>
    </source>
</evidence>
<dbReference type="Pfam" id="PF04277">
    <property type="entry name" value="OAD_gamma"/>
    <property type="match status" value="1"/>
</dbReference>
<dbReference type="NCBIfam" id="TIGR01195">
    <property type="entry name" value="oadG_fam"/>
    <property type="match status" value="1"/>
</dbReference>
<keyword evidence="4 6" id="KW-1133">Transmembrane helix</keyword>
<dbReference type="GO" id="GO:0036376">
    <property type="term" value="P:sodium ion export across plasma membrane"/>
    <property type="evidence" value="ECO:0007669"/>
    <property type="project" value="InterPro"/>
</dbReference>
<feature type="transmembrane region" description="Helical" evidence="6">
    <location>
        <begin position="12"/>
        <end position="31"/>
    </location>
</feature>
<evidence type="ECO:0000313" key="7">
    <source>
        <dbReference type="EMBL" id="MCD1653280.1"/>
    </source>
</evidence>
<gene>
    <name evidence="7" type="ORF">K7J14_00975</name>
</gene>
<evidence type="ECO:0000256" key="1">
    <source>
        <dbReference type="ARBA" id="ARBA00004236"/>
    </source>
</evidence>
<keyword evidence="5 6" id="KW-0472">Membrane</keyword>
<dbReference type="GO" id="GO:0015081">
    <property type="term" value="F:sodium ion transmembrane transporter activity"/>
    <property type="evidence" value="ECO:0007669"/>
    <property type="project" value="InterPro"/>
</dbReference>
<name>A0AAE3EFR3_9SPIR</name>
<protein>
    <submittedName>
        <fullName evidence="7">OadG family protein</fullName>
    </submittedName>
</protein>
<organism evidence="7 8">
    <name type="scientific">Teretinema zuelzerae</name>
    <dbReference type="NCBI Taxonomy" id="156"/>
    <lineage>
        <taxon>Bacteria</taxon>
        <taxon>Pseudomonadati</taxon>
        <taxon>Spirochaetota</taxon>
        <taxon>Spirochaetia</taxon>
        <taxon>Spirochaetales</taxon>
        <taxon>Treponemataceae</taxon>
        <taxon>Teretinema</taxon>
    </lineage>
</organism>
<sequence>MTIPEMISQSGMLTVLGMGVVFSFLVILIAFMKLIEIFVKVTGIDKDAKTASSAATVAASPGLDQAVIAAIAAAINEKQKN</sequence>
<proteinExistence type="predicted"/>
<reference evidence="7" key="1">
    <citation type="submission" date="2021-08" db="EMBL/GenBank/DDBJ databases">
        <title>Comparative analyses of Brucepasteria parasyntrophica and Teretinema zuelzerae.</title>
        <authorList>
            <person name="Song Y."/>
            <person name="Brune A."/>
        </authorList>
    </citation>
    <scope>NUCLEOTIDE SEQUENCE</scope>
    <source>
        <strain evidence="7">DSM 1903</strain>
    </source>
</reference>
<dbReference type="GO" id="GO:0005886">
    <property type="term" value="C:plasma membrane"/>
    <property type="evidence" value="ECO:0007669"/>
    <property type="project" value="UniProtKB-SubCell"/>
</dbReference>
<evidence type="ECO:0000256" key="5">
    <source>
        <dbReference type="ARBA" id="ARBA00023136"/>
    </source>
</evidence>